<evidence type="ECO:0000256" key="8">
    <source>
        <dbReference type="PROSITE-ProRule" id="PRU00169"/>
    </source>
</evidence>
<dbReference type="Gene3D" id="3.40.50.2300">
    <property type="match status" value="1"/>
</dbReference>
<feature type="domain" description="OmpR/PhoB-type" evidence="11">
    <location>
        <begin position="145"/>
        <end position="244"/>
    </location>
</feature>
<keyword evidence="7" id="KW-0804">Transcription</keyword>
<dbReference type="InterPro" id="IPR011006">
    <property type="entry name" value="CheY-like_superfamily"/>
</dbReference>
<dbReference type="InterPro" id="IPR016032">
    <property type="entry name" value="Sig_transdc_resp-reg_C-effctor"/>
</dbReference>
<keyword evidence="3 8" id="KW-0597">Phosphoprotein</keyword>
<proteinExistence type="predicted"/>
<feature type="modified residue" description="4-aspartylphosphate" evidence="8">
    <location>
        <position position="70"/>
    </location>
</feature>
<evidence type="ECO:0000256" key="4">
    <source>
        <dbReference type="ARBA" id="ARBA00023012"/>
    </source>
</evidence>
<comment type="subcellular location">
    <subcellularLocation>
        <location evidence="1">Cytoplasm</location>
    </subcellularLocation>
</comment>
<dbReference type="CDD" id="cd00383">
    <property type="entry name" value="trans_reg_C"/>
    <property type="match status" value="1"/>
</dbReference>
<dbReference type="Proteomes" id="UP000013940">
    <property type="component" value="Chromosome"/>
</dbReference>
<dbReference type="AlphaFoldDB" id="A0A2C9ELG4"/>
<dbReference type="Pfam" id="PF00486">
    <property type="entry name" value="Trans_reg_C"/>
    <property type="match status" value="1"/>
</dbReference>
<reference evidence="13" key="1">
    <citation type="journal article" date="2014" name="Genome Announc.">
        <title>Full-genome sequence of the plant growth-promoting bacterium Pseudomonas protegens CHA0.</title>
        <authorList>
            <person name="Jousset A."/>
            <person name="Schuldes J."/>
            <person name="Keel C."/>
            <person name="Maurhofer M."/>
            <person name="Daniel R."/>
            <person name="Scheu S."/>
            <person name="Thuermer A."/>
        </authorList>
    </citation>
    <scope>NUCLEOTIDE SEQUENCE [LARGE SCALE GENOMIC DNA]</scope>
    <source>
        <strain evidence="13">DSM 19095 / LMG 27888 / CFBP 6595 / CHA0</strain>
    </source>
</reference>
<dbReference type="SMART" id="SM00862">
    <property type="entry name" value="Trans_reg_C"/>
    <property type="match status" value="1"/>
</dbReference>
<dbReference type="InterPro" id="IPR001867">
    <property type="entry name" value="OmpR/PhoB-type_DNA-bd"/>
</dbReference>
<keyword evidence="5" id="KW-0805">Transcription regulation</keyword>
<dbReference type="SMART" id="SM00448">
    <property type="entry name" value="REC"/>
    <property type="match status" value="1"/>
</dbReference>
<evidence type="ECO:0000256" key="2">
    <source>
        <dbReference type="ARBA" id="ARBA00022490"/>
    </source>
</evidence>
<dbReference type="PANTHER" id="PTHR48111">
    <property type="entry name" value="REGULATOR OF RPOS"/>
    <property type="match status" value="1"/>
</dbReference>
<keyword evidence="2" id="KW-0963">Cytoplasm</keyword>
<evidence type="ECO:0000256" key="1">
    <source>
        <dbReference type="ARBA" id="ARBA00004496"/>
    </source>
</evidence>
<evidence type="ECO:0000259" key="11">
    <source>
        <dbReference type="PROSITE" id="PS51755"/>
    </source>
</evidence>
<name>A0A2C9ELG4_PSEPH</name>
<dbReference type="Gene3D" id="1.10.10.10">
    <property type="entry name" value="Winged helix-like DNA-binding domain superfamily/Winged helix DNA-binding domain"/>
    <property type="match status" value="1"/>
</dbReference>
<evidence type="ECO:0000256" key="9">
    <source>
        <dbReference type="PROSITE-ProRule" id="PRU01091"/>
    </source>
</evidence>
<dbReference type="HOGENOM" id="CLU_000445_30_4_6"/>
<feature type="DNA-binding region" description="OmpR/PhoB-type" evidence="9">
    <location>
        <begin position="145"/>
        <end position="244"/>
    </location>
</feature>
<dbReference type="SUPFAM" id="SSF52172">
    <property type="entry name" value="CheY-like"/>
    <property type="match status" value="1"/>
</dbReference>
<evidence type="ECO:0000313" key="13">
    <source>
        <dbReference type="Proteomes" id="UP000013940"/>
    </source>
</evidence>
<dbReference type="Pfam" id="PF00072">
    <property type="entry name" value="Response_reg"/>
    <property type="match status" value="1"/>
</dbReference>
<protein>
    <submittedName>
        <fullName evidence="12">Transcriptional regulatory protein RstA</fullName>
    </submittedName>
</protein>
<dbReference type="PROSITE" id="PS50110">
    <property type="entry name" value="RESPONSE_REGULATORY"/>
    <property type="match status" value="1"/>
</dbReference>
<accession>A0A2C9ELG4</accession>
<dbReference type="InterPro" id="IPR039420">
    <property type="entry name" value="WalR-like"/>
</dbReference>
<dbReference type="EMBL" id="CP003190">
    <property type="protein sequence ID" value="AGL84475.1"/>
    <property type="molecule type" value="Genomic_DNA"/>
</dbReference>
<dbReference type="InterPro" id="IPR036388">
    <property type="entry name" value="WH-like_DNA-bd_sf"/>
</dbReference>
<evidence type="ECO:0000256" key="5">
    <source>
        <dbReference type="ARBA" id="ARBA00023015"/>
    </source>
</evidence>
<sequence>MRAHKLCVHRLANMENLGLGKVLLVEDDEKLAGLIAHFLSQHGFEVLTVHRGDTALAAFLEFKPKLVVLDLMLPGQSGLHVCREIRAVADTPIVILTAKEDDLDHILGLESGADDYVIKPIKPAVLLARLRALQRRQVPETTTLRGALAFGVLSIDRNSREVRLAGEPVELTTMEFELLWLLASAPGKTLSRDDILNRMRGIEFDGLNRSVDVYISKLRGKLKDNPREPVCIKTVWGKGYLFNPFAWEV</sequence>
<dbReference type="GO" id="GO:0006355">
    <property type="term" value="P:regulation of DNA-templated transcription"/>
    <property type="evidence" value="ECO:0007669"/>
    <property type="project" value="InterPro"/>
</dbReference>
<evidence type="ECO:0000313" key="12">
    <source>
        <dbReference type="EMBL" id="AGL84475.1"/>
    </source>
</evidence>
<evidence type="ECO:0000259" key="10">
    <source>
        <dbReference type="PROSITE" id="PS50110"/>
    </source>
</evidence>
<dbReference type="Gene3D" id="6.10.250.690">
    <property type="match status" value="1"/>
</dbReference>
<keyword evidence="6 9" id="KW-0238">DNA-binding</keyword>
<dbReference type="SUPFAM" id="SSF46894">
    <property type="entry name" value="C-terminal effector domain of the bipartite response regulators"/>
    <property type="match status" value="1"/>
</dbReference>
<dbReference type="KEGG" id="pprc:PFLCHA0_c27040"/>
<dbReference type="PROSITE" id="PS51755">
    <property type="entry name" value="OMPR_PHOB"/>
    <property type="match status" value="1"/>
</dbReference>
<feature type="domain" description="Response regulatory" evidence="10">
    <location>
        <begin position="21"/>
        <end position="134"/>
    </location>
</feature>
<evidence type="ECO:0000256" key="7">
    <source>
        <dbReference type="ARBA" id="ARBA00023163"/>
    </source>
</evidence>
<dbReference type="GO" id="GO:0000976">
    <property type="term" value="F:transcription cis-regulatory region binding"/>
    <property type="evidence" value="ECO:0007669"/>
    <property type="project" value="TreeGrafter"/>
</dbReference>
<dbReference type="eggNOG" id="COG0745">
    <property type="taxonomic scope" value="Bacteria"/>
</dbReference>
<dbReference type="FunFam" id="3.40.50.2300:FF:000001">
    <property type="entry name" value="DNA-binding response regulator PhoB"/>
    <property type="match status" value="1"/>
</dbReference>
<evidence type="ECO:0000256" key="6">
    <source>
        <dbReference type="ARBA" id="ARBA00023125"/>
    </source>
</evidence>
<evidence type="ECO:0000256" key="3">
    <source>
        <dbReference type="ARBA" id="ARBA00022553"/>
    </source>
</evidence>
<dbReference type="GO" id="GO:0005829">
    <property type="term" value="C:cytosol"/>
    <property type="evidence" value="ECO:0007669"/>
    <property type="project" value="TreeGrafter"/>
</dbReference>
<dbReference type="GO" id="GO:0032993">
    <property type="term" value="C:protein-DNA complex"/>
    <property type="evidence" value="ECO:0007669"/>
    <property type="project" value="TreeGrafter"/>
</dbReference>
<dbReference type="InterPro" id="IPR001789">
    <property type="entry name" value="Sig_transdc_resp-reg_receiver"/>
</dbReference>
<organism evidence="12 13">
    <name type="scientific">Pseudomonas protegens (strain DSM 19095 / LMG 27888 / CFBP 6595 / CHA0)</name>
    <dbReference type="NCBI Taxonomy" id="1124983"/>
    <lineage>
        <taxon>Bacteria</taxon>
        <taxon>Pseudomonadati</taxon>
        <taxon>Pseudomonadota</taxon>
        <taxon>Gammaproteobacteria</taxon>
        <taxon>Pseudomonadales</taxon>
        <taxon>Pseudomonadaceae</taxon>
        <taxon>Pseudomonas</taxon>
    </lineage>
</organism>
<keyword evidence="4" id="KW-0902">Two-component regulatory system</keyword>
<dbReference type="PANTHER" id="PTHR48111:SF47">
    <property type="entry name" value="TRANSCRIPTIONAL REGULATORY PROTEIN RSTA"/>
    <property type="match status" value="1"/>
</dbReference>
<dbReference type="GO" id="GO:0000156">
    <property type="term" value="F:phosphorelay response regulator activity"/>
    <property type="evidence" value="ECO:0007669"/>
    <property type="project" value="TreeGrafter"/>
</dbReference>
<dbReference type="FunFam" id="1.10.10.10:FF:000099">
    <property type="entry name" value="Two-component system response regulator TorR"/>
    <property type="match status" value="1"/>
</dbReference>
<gene>
    <name evidence="12" type="primary">rstA1</name>
    <name evidence="12" type="ORF">PFLCHA0_c27040</name>
</gene>